<dbReference type="AlphaFoldDB" id="A0A7W9EPB3"/>
<dbReference type="Pfam" id="PF23987">
    <property type="entry name" value="Phage_holin_10"/>
    <property type="match status" value="1"/>
</dbReference>
<keyword evidence="3" id="KW-1185">Reference proteome</keyword>
<evidence type="ECO:0000256" key="1">
    <source>
        <dbReference type="SAM" id="Phobius"/>
    </source>
</evidence>
<dbReference type="Proteomes" id="UP000555546">
    <property type="component" value="Unassembled WGS sequence"/>
</dbReference>
<feature type="transmembrane region" description="Helical" evidence="1">
    <location>
        <begin position="31"/>
        <end position="50"/>
    </location>
</feature>
<keyword evidence="1" id="KW-1133">Transmembrane helix</keyword>
<proteinExistence type="predicted"/>
<dbReference type="InterPro" id="IPR058159">
    <property type="entry name" value="Phage_holin_10"/>
</dbReference>
<protein>
    <recommendedName>
        <fullName evidence="4">Holin</fullName>
    </recommendedName>
</protein>
<evidence type="ECO:0000313" key="2">
    <source>
        <dbReference type="EMBL" id="MBB5703621.1"/>
    </source>
</evidence>
<name>A0A7W9EPB3_9HYPH</name>
<reference evidence="2 3" key="1">
    <citation type="submission" date="2020-08" db="EMBL/GenBank/DDBJ databases">
        <title>Genomic Encyclopedia of Type Strains, Phase IV (KMG-IV): sequencing the most valuable type-strain genomes for metagenomic binning, comparative biology and taxonomic classification.</title>
        <authorList>
            <person name="Goeker M."/>
        </authorList>
    </citation>
    <scope>NUCLEOTIDE SEQUENCE [LARGE SCALE GENOMIC DNA]</scope>
    <source>
        <strain evidence="2 3">DSM 26944</strain>
    </source>
</reference>
<comment type="caution">
    <text evidence="2">The sequence shown here is derived from an EMBL/GenBank/DDBJ whole genome shotgun (WGS) entry which is preliminary data.</text>
</comment>
<gene>
    <name evidence="2" type="ORF">FHS76_003528</name>
</gene>
<keyword evidence="1" id="KW-0472">Membrane</keyword>
<dbReference type="EMBL" id="JACIJG010000015">
    <property type="protein sequence ID" value="MBB5703621.1"/>
    <property type="molecule type" value="Genomic_DNA"/>
</dbReference>
<organism evidence="2 3">
    <name type="scientific">Brucella daejeonensis</name>
    <dbReference type="NCBI Taxonomy" id="659015"/>
    <lineage>
        <taxon>Bacteria</taxon>
        <taxon>Pseudomonadati</taxon>
        <taxon>Pseudomonadota</taxon>
        <taxon>Alphaproteobacteria</taxon>
        <taxon>Hyphomicrobiales</taxon>
        <taxon>Brucellaceae</taxon>
        <taxon>Brucella/Ochrobactrum group</taxon>
        <taxon>Brucella</taxon>
    </lineage>
</organism>
<accession>A0A7W9EPB3</accession>
<evidence type="ECO:0000313" key="3">
    <source>
        <dbReference type="Proteomes" id="UP000555546"/>
    </source>
</evidence>
<keyword evidence="1" id="KW-0812">Transmembrane</keyword>
<sequence>MDIALLIPIIRQILQVIGGILIARGWLDDGAVDALIGIIVNGIVFIWWMFDRYRINKRNRDLRQTVEENSNALVR</sequence>
<dbReference type="RefSeq" id="WP_183655626.1">
    <property type="nucleotide sequence ID" value="NZ_JACIJG010000015.1"/>
</dbReference>
<evidence type="ECO:0008006" key="4">
    <source>
        <dbReference type="Google" id="ProtNLM"/>
    </source>
</evidence>